<keyword evidence="8" id="KW-1185">Reference proteome</keyword>
<evidence type="ECO:0000313" key="8">
    <source>
        <dbReference type="Proteomes" id="UP001417504"/>
    </source>
</evidence>
<proteinExistence type="inferred from homology"/>
<gene>
    <name evidence="7" type="ORF">Sjap_008441</name>
</gene>
<comment type="subcellular location">
    <subcellularLocation>
        <location evidence="1">Membrane</location>
        <topology evidence="1">Multi-pass membrane protein</topology>
    </subcellularLocation>
</comment>
<feature type="transmembrane region" description="Helical" evidence="6">
    <location>
        <begin position="347"/>
        <end position="364"/>
    </location>
</feature>
<feature type="transmembrane region" description="Helical" evidence="6">
    <location>
        <begin position="65"/>
        <end position="87"/>
    </location>
</feature>
<dbReference type="Gene3D" id="1.20.1250.20">
    <property type="entry name" value="MFS general substrate transporter like domains"/>
    <property type="match status" value="1"/>
</dbReference>
<evidence type="ECO:0000256" key="5">
    <source>
        <dbReference type="ARBA" id="ARBA00023136"/>
    </source>
</evidence>
<name>A0AAP0JPM6_9MAGN</name>
<protein>
    <submittedName>
        <fullName evidence="7">Uncharacterized protein</fullName>
    </submittedName>
</protein>
<comment type="similarity">
    <text evidence="2">Belongs to the major facilitator superfamily. Proton-dependent oligopeptide transporter (POT/PTR) (TC 2.A.17) family.</text>
</comment>
<dbReference type="Pfam" id="PF00854">
    <property type="entry name" value="PTR2"/>
    <property type="match status" value="1"/>
</dbReference>
<dbReference type="GO" id="GO:0016020">
    <property type="term" value="C:membrane"/>
    <property type="evidence" value="ECO:0007669"/>
    <property type="project" value="UniProtKB-SubCell"/>
</dbReference>
<evidence type="ECO:0000256" key="6">
    <source>
        <dbReference type="SAM" id="Phobius"/>
    </source>
</evidence>
<reference evidence="7 8" key="1">
    <citation type="submission" date="2024-01" db="EMBL/GenBank/DDBJ databases">
        <title>Genome assemblies of Stephania.</title>
        <authorList>
            <person name="Yang L."/>
        </authorList>
    </citation>
    <scope>NUCLEOTIDE SEQUENCE [LARGE SCALE GENOMIC DNA]</scope>
    <source>
        <strain evidence="7">QJT</strain>
        <tissue evidence="7">Leaf</tissue>
    </source>
</reference>
<feature type="transmembrane region" description="Helical" evidence="6">
    <location>
        <begin position="93"/>
        <end position="116"/>
    </location>
</feature>
<dbReference type="PANTHER" id="PTHR11654">
    <property type="entry name" value="OLIGOPEPTIDE TRANSPORTER-RELATED"/>
    <property type="match status" value="1"/>
</dbReference>
<dbReference type="InterPro" id="IPR036259">
    <property type="entry name" value="MFS_trans_sf"/>
</dbReference>
<keyword evidence="4 6" id="KW-1133">Transmembrane helix</keyword>
<dbReference type="GO" id="GO:0022857">
    <property type="term" value="F:transmembrane transporter activity"/>
    <property type="evidence" value="ECO:0007669"/>
    <property type="project" value="InterPro"/>
</dbReference>
<evidence type="ECO:0000256" key="3">
    <source>
        <dbReference type="ARBA" id="ARBA00022692"/>
    </source>
</evidence>
<keyword evidence="5 6" id="KW-0472">Membrane</keyword>
<dbReference type="InterPro" id="IPR018456">
    <property type="entry name" value="PTR2_symporter_CS"/>
</dbReference>
<dbReference type="EMBL" id="JBBNAE010000003">
    <property type="protein sequence ID" value="KAK9137847.1"/>
    <property type="molecule type" value="Genomic_DNA"/>
</dbReference>
<dbReference type="Proteomes" id="UP001417504">
    <property type="component" value="Unassembled WGS sequence"/>
</dbReference>
<evidence type="ECO:0000313" key="7">
    <source>
        <dbReference type="EMBL" id="KAK9137847.1"/>
    </source>
</evidence>
<feature type="transmembrane region" description="Helical" evidence="6">
    <location>
        <begin position="384"/>
        <end position="403"/>
    </location>
</feature>
<feature type="transmembrane region" description="Helical" evidence="6">
    <location>
        <begin position="309"/>
        <end position="327"/>
    </location>
</feature>
<evidence type="ECO:0000256" key="4">
    <source>
        <dbReference type="ARBA" id="ARBA00022989"/>
    </source>
</evidence>
<dbReference type="GO" id="GO:0006857">
    <property type="term" value="P:oligopeptide transport"/>
    <property type="evidence" value="ECO:0007669"/>
    <property type="project" value="InterPro"/>
</dbReference>
<feature type="transmembrane region" description="Helical" evidence="6">
    <location>
        <begin position="191"/>
        <end position="213"/>
    </location>
</feature>
<dbReference type="PROSITE" id="PS01022">
    <property type="entry name" value="PTR2_1"/>
    <property type="match status" value="1"/>
</dbReference>
<dbReference type="InterPro" id="IPR000109">
    <property type="entry name" value="POT_fam"/>
</dbReference>
<dbReference type="SUPFAM" id="SSF103473">
    <property type="entry name" value="MFS general substrate transporter"/>
    <property type="match status" value="1"/>
</dbReference>
<dbReference type="AlphaFoldDB" id="A0AAP0JPM6"/>
<sequence length="404" mass="45088">MTVLTGDMQTMQEKREPLKGGWKASIYLVGVEVAERFAIFGVSGNLITYLTEVVHESTASAAKNVNIWIGVSSLLPLLGGFVADTYLGRRKTILFASLIYMMGLVLVMLSVSLVPLRFQHVLVLLSLYLVAVGQGGHKPCVQTFGADQFDENNPEEKKAKSSFFNWWYFGISAGASAAILVVYYVQDNVGWLIGFALPAMAMALSLAIFLLGWKSYRQQVCHGSPLTQVAQVFTAAYRKRHVHYIEDGYVEIHEEGHQQPLTCSNQFKFLNKATIIDAIDELSETRNGWRLCSVAEVEEVKLLIRLTPVWLSCLPYGVIFAQGGTFFTKQGGTMNTRIWHDLQIPPASLLVFTGLAVVLTVPIYDKIFVPFARRITGFTSGISMLQRIGTGIFLAIMRLWWLLW</sequence>
<feature type="transmembrane region" description="Helical" evidence="6">
    <location>
        <begin position="166"/>
        <end position="185"/>
    </location>
</feature>
<evidence type="ECO:0000256" key="2">
    <source>
        <dbReference type="ARBA" id="ARBA00005982"/>
    </source>
</evidence>
<evidence type="ECO:0000256" key="1">
    <source>
        <dbReference type="ARBA" id="ARBA00004141"/>
    </source>
</evidence>
<accession>A0AAP0JPM6</accession>
<comment type="caution">
    <text evidence="7">The sequence shown here is derived from an EMBL/GenBank/DDBJ whole genome shotgun (WGS) entry which is preliminary data.</text>
</comment>
<keyword evidence="3 6" id="KW-0812">Transmembrane</keyword>
<organism evidence="7 8">
    <name type="scientific">Stephania japonica</name>
    <dbReference type="NCBI Taxonomy" id="461633"/>
    <lineage>
        <taxon>Eukaryota</taxon>
        <taxon>Viridiplantae</taxon>
        <taxon>Streptophyta</taxon>
        <taxon>Embryophyta</taxon>
        <taxon>Tracheophyta</taxon>
        <taxon>Spermatophyta</taxon>
        <taxon>Magnoliopsida</taxon>
        <taxon>Ranunculales</taxon>
        <taxon>Menispermaceae</taxon>
        <taxon>Menispermoideae</taxon>
        <taxon>Cissampelideae</taxon>
        <taxon>Stephania</taxon>
    </lineage>
</organism>